<dbReference type="EMBL" id="CP055903">
    <property type="protein sequence ID" value="QKX64127.1"/>
    <property type="molecule type" value="Genomic_DNA"/>
</dbReference>
<dbReference type="PANTHER" id="PTHR47431">
    <property type="entry name" value="ZN(II)2CYS6 TRANSCRIPTION FACTOR (EUROFUNG)-RELATED"/>
    <property type="match status" value="1"/>
</dbReference>
<gene>
    <name evidence="4" type="ORF">TRUGW13939_11300</name>
</gene>
<protein>
    <recommendedName>
        <fullName evidence="3">Xylanolytic transcriptional activator regulatory domain-containing protein</fullName>
    </recommendedName>
</protein>
<keyword evidence="1" id="KW-0539">Nucleus</keyword>
<dbReference type="CDD" id="cd12148">
    <property type="entry name" value="fungal_TF_MHR"/>
    <property type="match status" value="1"/>
</dbReference>
<accession>A0A7H8RDG9</accession>
<proteinExistence type="predicted"/>
<dbReference type="KEGG" id="trg:TRUGW13939_11300"/>
<evidence type="ECO:0000259" key="3">
    <source>
        <dbReference type="Pfam" id="PF04082"/>
    </source>
</evidence>
<dbReference type="Proteomes" id="UP000509510">
    <property type="component" value="Chromosome VI"/>
</dbReference>
<evidence type="ECO:0000313" key="4">
    <source>
        <dbReference type="EMBL" id="QKX64127.1"/>
    </source>
</evidence>
<feature type="domain" description="Xylanolytic transcriptional activator regulatory" evidence="3">
    <location>
        <begin position="14"/>
        <end position="188"/>
    </location>
</feature>
<dbReference type="GO" id="GO:0008270">
    <property type="term" value="F:zinc ion binding"/>
    <property type="evidence" value="ECO:0007669"/>
    <property type="project" value="InterPro"/>
</dbReference>
<feature type="region of interest" description="Disordered" evidence="2">
    <location>
        <begin position="300"/>
        <end position="335"/>
    </location>
</feature>
<dbReference type="OrthoDB" id="2399539at2759"/>
<sequence>MASQHKLVVDQQLLHLYYQNFHPAHPILIPLSALQGSLAEYIPPQLLTVMRYIGAHYHRDESIRQTLKASALETTSFTSPDAATDGFWVQCMLLLAISEHAHDGESKTFIEPAVSRSLELGMHDSSFAKGHGFDSPFLEEMWRRTYWELYVVDVLLSAPRQQESLLYLMESDVSLPCDEVLYNEAESTIPQGCLLKDLTEDSSRGPQDVKFSSFAYRINATRLLGQVLSLPGAVTDNIFKDTDNALSEWQRQFPFRADDFQADSTHFGEMIFQAQMIVHSAVIYLHQPLSNLPRLWAKGQDSSTSQPSITSRFFFPPSSSSSTTTSSNNKTDIFNPHTTRIMQEADSLTKLLTQTHSAVERHSPFLIHGVVVGSLVYVAAYVQSPGENDLSKQRMSLAVGVLKKLGVTWPLAGTVKKELSQIYRDAVSDSG</sequence>
<evidence type="ECO:0000256" key="1">
    <source>
        <dbReference type="ARBA" id="ARBA00023242"/>
    </source>
</evidence>
<keyword evidence="5" id="KW-1185">Reference proteome</keyword>
<dbReference type="PANTHER" id="PTHR47431:SF1">
    <property type="entry name" value="ZN(II)2CYS6 TRANSCRIPTION FACTOR (EUROFUNG)"/>
    <property type="match status" value="1"/>
</dbReference>
<name>A0A7H8RDG9_TALRU</name>
<evidence type="ECO:0000313" key="5">
    <source>
        <dbReference type="Proteomes" id="UP000509510"/>
    </source>
</evidence>
<dbReference type="GO" id="GO:0003677">
    <property type="term" value="F:DNA binding"/>
    <property type="evidence" value="ECO:0007669"/>
    <property type="project" value="InterPro"/>
</dbReference>
<feature type="compositionally biased region" description="Low complexity" evidence="2">
    <location>
        <begin position="307"/>
        <end position="327"/>
    </location>
</feature>
<dbReference type="InterPro" id="IPR007219">
    <property type="entry name" value="XnlR_reg_dom"/>
</dbReference>
<dbReference type="GO" id="GO:0006351">
    <property type="term" value="P:DNA-templated transcription"/>
    <property type="evidence" value="ECO:0007669"/>
    <property type="project" value="InterPro"/>
</dbReference>
<organism evidence="4 5">
    <name type="scientific">Talaromyces rugulosus</name>
    <name type="common">Penicillium rugulosum</name>
    <dbReference type="NCBI Taxonomy" id="121627"/>
    <lineage>
        <taxon>Eukaryota</taxon>
        <taxon>Fungi</taxon>
        <taxon>Dikarya</taxon>
        <taxon>Ascomycota</taxon>
        <taxon>Pezizomycotina</taxon>
        <taxon>Eurotiomycetes</taxon>
        <taxon>Eurotiomycetidae</taxon>
        <taxon>Eurotiales</taxon>
        <taxon>Trichocomaceae</taxon>
        <taxon>Talaromyces</taxon>
        <taxon>Talaromyces sect. Islandici</taxon>
    </lineage>
</organism>
<dbReference type="Pfam" id="PF04082">
    <property type="entry name" value="Fungal_trans"/>
    <property type="match status" value="1"/>
</dbReference>
<dbReference type="AlphaFoldDB" id="A0A7H8RDG9"/>
<reference evidence="5" key="1">
    <citation type="submission" date="2020-06" db="EMBL/GenBank/DDBJ databases">
        <title>A chromosome-scale genome assembly of Talaromyces rugulosus W13939.</title>
        <authorList>
            <person name="Wang B."/>
            <person name="Guo L."/>
            <person name="Ye K."/>
            <person name="Wang L."/>
        </authorList>
    </citation>
    <scope>NUCLEOTIDE SEQUENCE [LARGE SCALE GENOMIC DNA]</scope>
    <source>
        <strain evidence="5">W13939</strain>
    </source>
</reference>
<dbReference type="RefSeq" id="XP_035350301.1">
    <property type="nucleotide sequence ID" value="XM_035494408.1"/>
</dbReference>
<evidence type="ECO:0000256" key="2">
    <source>
        <dbReference type="SAM" id="MobiDB-lite"/>
    </source>
</evidence>
<dbReference type="GeneID" id="55998778"/>